<protein>
    <submittedName>
        <fullName evidence="1">Uncharacterized protein</fullName>
    </submittedName>
</protein>
<accession>A0ABT0AYE3</accession>
<name>A0ABT0AYE3_9SPHN</name>
<sequence>MADAQGYFVDWNGNLRSTDDPGEDFTCDVDNVARYVAVMTPRGTLVHEATLYRTLEDIVKAGIKSQLVPGTVSWGKPD</sequence>
<gene>
    <name evidence="1" type="ORF">MTR64_04440</name>
</gene>
<organism evidence="1 2">
    <name type="scientific">Novosphingobium album</name>
    <name type="common">ex Hu et al. 2023</name>
    <dbReference type="NCBI Taxonomy" id="2930093"/>
    <lineage>
        <taxon>Bacteria</taxon>
        <taxon>Pseudomonadati</taxon>
        <taxon>Pseudomonadota</taxon>
        <taxon>Alphaproteobacteria</taxon>
        <taxon>Sphingomonadales</taxon>
        <taxon>Sphingomonadaceae</taxon>
        <taxon>Novosphingobium</taxon>
    </lineage>
</organism>
<dbReference type="RefSeq" id="WP_243991198.1">
    <property type="nucleotide sequence ID" value="NZ_JALHLE010000005.1"/>
</dbReference>
<evidence type="ECO:0000313" key="1">
    <source>
        <dbReference type="EMBL" id="MCJ2177800.1"/>
    </source>
</evidence>
<keyword evidence="2" id="KW-1185">Reference proteome</keyword>
<evidence type="ECO:0000313" key="2">
    <source>
        <dbReference type="Proteomes" id="UP001162880"/>
    </source>
</evidence>
<dbReference type="Proteomes" id="UP001162880">
    <property type="component" value="Unassembled WGS sequence"/>
</dbReference>
<reference evidence="1" key="1">
    <citation type="submission" date="2022-03" db="EMBL/GenBank/DDBJ databases">
        <title>Identification of a novel bacterium isolated from mangrove sediments.</title>
        <authorList>
            <person name="Pan X."/>
        </authorList>
    </citation>
    <scope>NUCLEOTIDE SEQUENCE</scope>
    <source>
        <strain evidence="1">B2580</strain>
    </source>
</reference>
<proteinExistence type="predicted"/>
<comment type="caution">
    <text evidence="1">The sequence shown here is derived from an EMBL/GenBank/DDBJ whole genome shotgun (WGS) entry which is preliminary data.</text>
</comment>
<dbReference type="EMBL" id="JALHLE010000005">
    <property type="protein sequence ID" value="MCJ2177800.1"/>
    <property type="molecule type" value="Genomic_DNA"/>
</dbReference>